<evidence type="ECO:0000313" key="8">
    <source>
        <dbReference type="EnsemblMetazoa" id="AALB007560-PA"/>
    </source>
</evidence>
<evidence type="ECO:0000256" key="4">
    <source>
        <dbReference type="ARBA" id="ARBA00023163"/>
    </source>
</evidence>
<dbReference type="EnsemblMetazoa" id="AALB007822-RA">
    <property type="protein sequence ID" value="AALB007822-PA"/>
    <property type="gene ID" value="AALB007822"/>
</dbReference>
<dbReference type="Proteomes" id="UP000069272">
    <property type="component" value="Unassembled WGS sequence"/>
</dbReference>
<evidence type="ECO:0000256" key="3">
    <source>
        <dbReference type="ARBA" id="ARBA00023125"/>
    </source>
</evidence>
<dbReference type="InterPro" id="IPR050283">
    <property type="entry name" value="E-box_TF_Regulators"/>
</dbReference>
<feature type="compositionally biased region" description="Polar residues" evidence="6">
    <location>
        <begin position="295"/>
        <end position="304"/>
    </location>
</feature>
<dbReference type="AlphaFoldDB" id="A0A182FMR0"/>
<dbReference type="VEuPathDB" id="VectorBase:AALB20_036285"/>
<dbReference type="OrthoDB" id="10055449at2759"/>
<evidence type="ECO:0000256" key="1">
    <source>
        <dbReference type="ARBA" id="ARBA00004123"/>
    </source>
</evidence>
<dbReference type="Pfam" id="PF00010">
    <property type="entry name" value="HLH"/>
    <property type="match status" value="1"/>
</dbReference>
<dbReference type="PANTHER" id="PTHR23349">
    <property type="entry name" value="BASIC HELIX-LOOP-HELIX TRANSCRIPTION FACTOR, TWIST"/>
    <property type="match status" value="1"/>
</dbReference>
<sequence>MPKRKRAPSPKFDLLEDGFDDDLSSNDDKPGTPIQRNAANARERARMRVLSKAFFNLKRNIPWVPADTKLSKLDTLRLAKNYINYLAATLNGQSVEDFSSNLAQPPKTAWPFIFQQVQPHPEPSKSKQQQQQASFGPSTTPPAPNAANVGQISSAADQKWSEYAKDAGTCRDPSTGGVGGSEDIESQSVSPPNRLHHRPVAATGSTMVRQFSESQSVSSSGMEGVNEYDGGFGEPMVVCTAPQPQHQLQRQQVLHQQHHQSHHLHQQHQQQAHEHSMVQHHHHHHHHQQLHQQYAAGNSMTGGQSHNGGCHIGNGIPASYQRQQHMTSIVGD</sequence>
<proteinExistence type="predicted"/>
<dbReference type="InterPro" id="IPR036638">
    <property type="entry name" value="HLH_DNA-bd_sf"/>
</dbReference>
<dbReference type="GO" id="GO:0000977">
    <property type="term" value="F:RNA polymerase II transcription regulatory region sequence-specific DNA binding"/>
    <property type="evidence" value="ECO:0007669"/>
    <property type="project" value="TreeGrafter"/>
</dbReference>
<feature type="region of interest" description="Disordered" evidence="6">
    <location>
        <begin position="166"/>
        <end position="205"/>
    </location>
</feature>
<keyword evidence="2" id="KW-0805">Transcription regulation</keyword>
<dbReference type="EnsemblMetazoa" id="AALB007560-RA">
    <property type="protein sequence ID" value="AALB007560-PA"/>
    <property type="gene ID" value="AALB007560"/>
</dbReference>
<feature type="domain" description="BHLH" evidence="7">
    <location>
        <begin position="34"/>
        <end position="86"/>
    </location>
</feature>
<name>A0A182FMR0_ANOAL</name>
<dbReference type="VEuPathDB" id="VectorBase:AALB007560"/>
<dbReference type="GO" id="GO:0005634">
    <property type="term" value="C:nucleus"/>
    <property type="evidence" value="ECO:0007669"/>
    <property type="project" value="UniProtKB-SubCell"/>
</dbReference>
<dbReference type="GO" id="GO:0032502">
    <property type="term" value="P:developmental process"/>
    <property type="evidence" value="ECO:0007669"/>
    <property type="project" value="TreeGrafter"/>
</dbReference>
<protein>
    <recommendedName>
        <fullName evidence="7">BHLH domain-containing protein</fullName>
    </recommendedName>
</protein>
<dbReference type="PANTHER" id="PTHR23349:SF72">
    <property type="entry name" value="HLH54F"/>
    <property type="match status" value="1"/>
</dbReference>
<feature type="region of interest" description="Disordered" evidence="6">
    <location>
        <begin position="253"/>
        <end position="332"/>
    </location>
</feature>
<feature type="region of interest" description="Disordered" evidence="6">
    <location>
        <begin position="1"/>
        <end position="41"/>
    </location>
</feature>
<feature type="compositionally biased region" description="Basic residues" evidence="6">
    <location>
        <begin position="278"/>
        <end position="289"/>
    </location>
</feature>
<evidence type="ECO:0000259" key="7">
    <source>
        <dbReference type="PROSITE" id="PS50888"/>
    </source>
</evidence>
<feature type="compositionally biased region" description="Polar residues" evidence="6">
    <location>
        <begin position="320"/>
        <end position="332"/>
    </location>
</feature>
<dbReference type="InterPro" id="IPR011598">
    <property type="entry name" value="bHLH_dom"/>
</dbReference>
<keyword evidence="9" id="KW-1185">Reference proteome</keyword>
<dbReference type="CTD" id="37027"/>
<evidence type="ECO:0000313" key="9">
    <source>
        <dbReference type="Proteomes" id="UP000069272"/>
    </source>
</evidence>
<dbReference type="RefSeq" id="XP_035789461.1">
    <property type="nucleotide sequence ID" value="XM_035933568.1"/>
</dbReference>
<keyword evidence="3" id="KW-0238">DNA-binding</keyword>
<reference evidence="8" key="2">
    <citation type="submission" date="2022-08" db="UniProtKB">
        <authorList>
            <consortium name="EnsemblMetazoa"/>
        </authorList>
    </citation>
    <scope>IDENTIFICATION</scope>
    <source>
        <strain evidence="8">STECLA/ALBI9_A</strain>
    </source>
</reference>
<organism evidence="8 9">
    <name type="scientific">Anopheles albimanus</name>
    <name type="common">New world malaria mosquito</name>
    <dbReference type="NCBI Taxonomy" id="7167"/>
    <lineage>
        <taxon>Eukaryota</taxon>
        <taxon>Metazoa</taxon>
        <taxon>Ecdysozoa</taxon>
        <taxon>Arthropoda</taxon>
        <taxon>Hexapoda</taxon>
        <taxon>Insecta</taxon>
        <taxon>Pterygota</taxon>
        <taxon>Neoptera</taxon>
        <taxon>Endopterygota</taxon>
        <taxon>Diptera</taxon>
        <taxon>Nematocera</taxon>
        <taxon>Culicoidea</taxon>
        <taxon>Culicidae</taxon>
        <taxon>Anophelinae</taxon>
        <taxon>Anopheles</taxon>
    </lineage>
</organism>
<accession>A0A182FMR0</accession>
<dbReference type="PROSITE" id="PS50888">
    <property type="entry name" value="BHLH"/>
    <property type="match status" value="1"/>
</dbReference>
<feature type="compositionally biased region" description="Acidic residues" evidence="6">
    <location>
        <begin position="15"/>
        <end position="25"/>
    </location>
</feature>
<dbReference type="KEGG" id="aali:118465373"/>
<dbReference type="STRING" id="7167.A0A182FMR0"/>
<dbReference type="SUPFAM" id="SSF47459">
    <property type="entry name" value="HLH, helix-loop-helix DNA-binding domain"/>
    <property type="match status" value="1"/>
</dbReference>
<dbReference type="VEuPathDB" id="VectorBase:AALB007822"/>
<comment type="subcellular location">
    <subcellularLocation>
        <location evidence="1">Nucleus</location>
    </subcellularLocation>
</comment>
<feature type="region of interest" description="Disordered" evidence="6">
    <location>
        <begin position="118"/>
        <end position="149"/>
    </location>
</feature>
<dbReference type="GO" id="GO:0046983">
    <property type="term" value="F:protein dimerization activity"/>
    <property type="evidence" value="ECO:0007669"/>
    <property type="project" value="InterPro"/>
</dbReference>
<dbReference type="SMART" id="SM00353">
    <property type="entry name" value="HLH"/>
    <property type="match status" value="1"/>
</dbReference>
<evidence type="ECO:0000256" key="5">
    <source>
        <dbReference type="ARBA" id="ARBA00023242"/>
    </source>
</evidence>
<evidence type="ECO:0000256" key="2">
    <source>
        <dbReference type="ARBA" id="ARBA00023015"/>
    </source>
</evidence>
<reference evidence="9" key="1">
    <citation type="journal article" date="2017" name="G3 (Bethesda)">
        <title>The Physical Genome Mapping of Anopheles albimanus Corrected Scaffold Misassemblies and Identified Interarm Rearrangements in Genus Anopheles.</title>
        <authorList>
            <person name="Artemov G.N."/>
            <person name="Peery A.N."/>
            <person name="Jiang X."/>
            <person name="Tu Z."/>
            <person name="Stegniy V.N."/>
            <person name="Sharakhova M.V."/>
            <person name="Sharakhov I.V."/>
        </authorList>
    </citation>
    <scope>NUCLEOTIDE SEQUENCE [LARGE SCALE GENOMIC DNA]</scope>
    <source>
        <strain evidence="9">STECLA/ALBI9_A</strain>
    </source>
</reference>
<evidence type="ECO:0000256" key="6">
    <source>
        <dbReference type="SAM" id="MobiDB-lite"/>
    </source>
</evidence>
<dbReference type="FunFam" id="4.10.280.10:FF:000010">
    <property type="entry name" value="Scleraxis bHLH transcription factor"/>
    <property type="match status" value="1"/>
</dbReference>
<dbReference type="GeneID" id="118465373"/>
<keyword evidence="4" id="KW-0804">Transcription</keyword>
<feature type="compositionally biased region" description="Basic residues" evidence="6">
    <location>
        <begin position="256"/>
        <end position="266"/>
    </location>
</feature>
<dbReference type="Gene3D" id="4.10.280.10">
    <property type="entry name" value="Helix-loop-helix DNA-binding domain"/>
    <property type="match status" value="1"/>
</dbReference>
<dbReference type="GO" id="GO:0000981">
    <property type="term" value="F:DNA-binding transcription factor activity, RNA polymerase II-specific"/>
    <property type="evidence" value="ECO:0007669"/>
    <property type="project" value="TreeGrafter"/>
</dbReference>
<keyword evidence="5" id="KW-0539">Nucleus</keyword>